<proteinExistence type="predicted"/>
<sequence>MLPNILIIGEMLVTGGELDIFNKLKTLCNSSVLHLQWIPSHVNLRYNDISDSLAKKGTPMTQAYVEPLTYLELYSRRKAFVNISWRHPPAHSWYRSEGPGATIHFKGDRKAQTDLARLTSGHLKTLRFSRGDIKFNMCTKCNMIEATPQYLLDCAALVYDDLLKRPDFVLGVMKANDLIDLICFRSEGLERRRRNHAEIYPSSELAYVRIYTREEFRFHNFLPENATKARPRQFFQPLSMN</sequence>
<evidence type="ECO:0000313" key="2">
    <source>
        <dbReference type="Proteomes" id="UP000499080"/>
    </source>
</evidence>
<dbReference type="Proteomes" id="UP000499080">
    <property type="component" value="Unassembled WGS sequence"/>
</dbReference>
<reference evidence="1 2" key="1">
    <citation type="journal article" date="2019" name="Sci. Rep.">
        <title>Orb-weaving spider Araneus ventricosus genome elucidates the spidroin gene catalogue.</title>
        <authorList>
            <person name="Kono N."/>
            <person name="Nakamura H."/>
            <person name="Ohtoshi R."/>
            <person name="Moran D.A.P."/>
            <person name="Shinohara A."/>
            <person name="Yoshida Y."/>
            <person name="Fujiwara M."/>
            <person name="Mori M."/>
            <person name="Tomita M."/>
            <person name="Arakawa K."/>
        </authorList>
    </citation>
    <scope>NUCLEOTIDE SEQUENCE [LARGE SCALE GENOMIC DNA]</scope>
</reference>
<dbReference type="EMBL" id="BGPR01016057">
    <property type="protein sequence ID" value="GBN71666.1"/>
    <property type="molecule type" value="Genomic_DNA"/>
</dbReference>
<evidence type="ECO:0000313" key="1">
    <source>
        <dbReference type="EMBL" id="GBN71666.1"/>
    </source>
</evidence>
<accession>A0A4Y2R8A1</accession>
<keyword evidence="2" id="KW-1185">Reference proteome</keyword>
<dbReference type="OrthoDB" id="8063525at2759"/>
<dbReference type="AlphaFoldDB" id="A0A4Y2R8A1"/>
<organism evidence="1 2">
    <name type="scientific">Araneus ventricosus</name>
    <name type="common">Orbweaver spider</name>
    <name type="synonym">Epeira ventricosa</name>
    <dbReference type="NCBI Taxonomy" id="182803"/>
    <lineage>
        <taxon>Eukaryota</taxon>
        <taxon>Metazoa</taxon>
        <taxon>Ecdysozoa</taxon>
        <taxon>Arthropoda</taxon>
        <taxon>Chelicerata</taxon>
        <taxon>Arachnida</taxon>
        <taxon>Araneae</taxon>
        <taxon>Araneomorphae</taxon>
        <taxon>Entelegynae</taxon>
        <taxon>Araneoidea</taxon>
        <taxon>Araneidae</taxon>
        <taxon>Araneus</taxon>
    </lineage>
</organism>
<gene>
    <name evidence="1" type="ORF">AVEN_268051_1</name>
</gene>
<name>A0A4Y2R8A1_ARAVE</name>
<comment type="caution">
    <text evidence="1">The sequence shown here is derived from an EMBL/GenBank/DDBJ whole genome shotgun (WGS) entry which is preliminary data.</text>
</comment>
<feature type="non-terminal residue" evidence="1">
    <location>
        <position position="241"/>
    </location>
</feature>
<protein>
    <submittedName>
        <fullName evidence="1">Uncharacterized protein</fullName>
    </submittedName>
</protein>